<dbReference type="Proteomes" id="UP000234585">
    <property type="component" value="Unassembled WGS sequence"/>
</dbReference>
<dbReference type="GeneID" id="36527969"/>
<accession>A0A2I2FLE6</accession>
<dbReference type="AlphaFoldDB" id="A0A2I2FLE6"/>
<evidence type="ECO:0000313" key="3">
    <source>
        <dbReference type="Proteomes" id="UP000234585"/>
    </source>
</evidence>
<gene>
    <name evidence="2" type="ORF">BDW47DRAFT_99086</name>
</gene>
<evidence type="ECO:0000256" key="1">
    <source>
        <dbReference type="SAM" id="Phobius"/>
    </source>
</evidence>
<protein>
    <submittedName>
        <fullName evidence="2">Uncharacterized protein</fullName>
    </submittedName>
</protein>
<dbReference type="EMBL" id="KZ559120">
    <property type="protein sequence ID" value="PLB41446.1"/>
    <property type="molecule type" value="Genomic_DNA"/>
</dbReference>
<keyword evidence="1" id="KW-1133">Transmembrane helix</keyword>
<keyword evidence="1" id="KW-0472">Membrane</keyword>
<keyword evidence="1" id="KW-0812">Transmembrane</keyword>
<organism evidence="2 3">
    <name type="scientific">Aspergillus candidus</name>
    <dbReference type="NCBI Taxonomy" id="41067"/>
    <lineage>
        <taxon>Eukaryota</taxon>
        <taxon>Fungi</taxon>
        <taxon>Dikarya</taxon>
        <taxon>Ascomycota</taxon>
        <taxon>Pezizomycotina</taxon>
        <taxon>Eurotiomycetes</taxon>
        <taxon>Eurotiomycetidae</taxon>
        <taxon>Eurotiales</taxon>
        <taxon>Aspergillaceae</taxon>
        <taxon>Aspergillus</taxon>
        <taxon>Aspergillus subgen. Circumdati</taxon>
    </lineage>
</organism>
<proteinExistence type="predicted"/>
<sequence>MVDWLSLLVLTRDTASSSQRVALCCRSHLDALRSDLAGWVHSGCVYGYSVLIIRIQCHGKRRYRYG</sequence>
<evidence type="ECO:0000313" key="2">
    <source>
        <dbReference type="EMBL" id="PLB41446.1"/>
    </source>
</evidence>
<reference evidence="2 3" key="1">
    <citation type="submission" date="2017-12" db="EMBL/GenBank/DDBJ databases">
        <authorList>
            <consortium name="DOE Joint Genome Institute"/>
            <person name="Haridas S."/>
            <person name="Kjaerbolling I."/>
            <person name="Vesth T.C."/>
            <person name="Frisvad J.C."/>
            <person name="Nybo J.L."/>
            <person name="Theobald S."/>
            <person name="Kuo A."/>
            <person name="Bowyer P."/>
            <person name="Matsuda Y."/>
            <person name="Mondo S."/>
            <person name="Lyhne E.K."/>
            <person name="Kogle M.E."/>
            <person name="Clum A."/>
            <person name="Lipzen A."/>
            <person name="Salamov A."/>
            <person name="Ngan C.Y."/>
            <person name="Daum C."/>
            <person name="Chiniquy J."/>
            <person name="Barry K."/>
            <person name="LaButti K."/>
            <person name="Simmons B.A."/>
            <person name="Magnuson J.K."/>
            <person name="Mortensen U.H."/>
            <person name="Larsen T.O."/>
            <person name="Grigoriev I.V."/>
            <person name="Baker S.E."/>
            <person name="Andersen M.R."/>
            <person name="Nordberg H.P."/>
            <person name="Cantor M.N."/>
            <person name="Hua S.X."/>
        </authorList>
    </citation>
    <scope>NUCLEOTIDE SEQUENCE [LARGE SCALE GENOMIC DNA]</scope>
    <source>
        <strain evidence="2 3">CBS 102.13</strain>
    </source>
</reference>
<dbReference type="RefSeq" id="XP_024675458.1">
    <property type="nucleotide sequence ID" value="XM_024820809.1"/>
</dbReference>
<keyword evidence="3" id="KW-1185">Reference proteome</keyword>
<name>A0A2I2FLE6_ASPCN</name>
<feature type="transmembrane region" description="Helical" evidence="1">
    <location>
        <begin position="36"/>
        <end position="55"/>
    </location>
</feature>